<keyword evidence="3" id="KW-0547">Nucleotide-binding</keyword>
<dbReference type="PROSITE" id="PS50011">
    <property type="entry name" value="PROTEIN_KINASE_DOM"/>
    <property type="match status" value="1"/>
</dbReference>
<evidence type="ECO:0000256" key="1">
    <source>
        <dbReference type="ARBA" id="ARBA00022527"/>
    </source>
</evidence>
<keyword evidence="1" id="KW-0723">Serine/threonine-protein kinase</keyword>
<feature type="domain" description="Protein kinase" evidence="7">
    <location>
        <begin position="211"/>
        <end position="518"/>
    </location>
</feature>
<evidence type="ECO:0000256" key="4">
    <source>
        <dbReference type="ARBA" id="ARBA00022777"/>
    </source>
</evidence>
<keyword evidence="9" id="KW-1185">Reference proteome</keyword>
<proteinExistence type="predicted"/>
<feature type="region of interest" description="Disordered" evidence="6">
    <location>
        <begin position="75"/>
        <end position="99"/>
    </location>
</feature>
<keyword evidence="2" id="KW-0808">Transferase</keyword>
<evidence type="ECO:0000256" key="2">
    <source>
        <dbReference type="ARBA" id="ARBA00022679"/>
    </source>
</evidence>
<dbReference type="AlphaFoldDB" id="A0A9W8IYM0"/>
<dbReference type="PANTHER" id="PTHR24345">
    <property type="entry name" value="SERINE/THREONINE-PROTEIN KINASE PLK"/>
    <property type="match status" value="1"/>
</dbReference>
<dbReference type="SMART" id="SM00220">
    <property type="entry name" value="S_TKc"/>
    <property type="match status" value="1"/>
</dbReference>
<evidence type="ECO:0000313" key="9">
    <source>
        <dbReference type="Proteomes" id="UP001140091"/>
    </source>
</evidence>
<dbReference type="Pfam" id="PF00069">
    <property type="entry name" value="Pkinase"/>
    <property type="match status" value="1"/>
</dbReference>
<dbReference type="OrthoDB" id="2909531at2759"/>
<reference evidence="8" key="1">
    <citation type="submission" date="2022-06" db="EMBL/GenBank/DDBJ databases">
        <title>Genome Sequence of Candolleomyces eurysporus.</title>
        <authorList>
            <person name="Buettner E."/>
        </authorList>
    </citation>
    <scope>NUCLEOTIDE SEQUENCE</scope>
    <source>
        <strain evidence="8">VTCC 930004</strain>
    </source>
</reference>
<dbReference type="EMBL" id="JANBPK010001190">
    <property type="protein sequence ID" value="KAJ2925306.1"/>
    <property type="molecule type" value="Genomic_DNA"/>
</dbReference>
<dbReference type="GO" id="GO:0005634">
    <property type="term" value="C:nucleus"/>
    <property type="evidence" value="ECO:0007669"/>
    <property type="project" value="TreeGrafter"/>
</dbReference>
<keyword evidence="5" id="KW-0067">ATP-binding</keyword>
<evidence type="ECO:0000259" key="7">
    <source>
        <dbReference type="PROSITE" id="PS50011"/>
    </source>
</evidence>
<evidence type="ECO:0000256" key="5">
    <source>
        <dbReference type="ARBA" id="ARBA00022840"/>
    </source>
</evidence>
<dbReference type="PANTHER" id="PTHR24345:SF0">
    <property type="entry name" value="CELL CYCLE SERINE_THREONINE-PROTEIN KINASE CDC5_MSD2"/>
    <property type="match status" value="1"/>
</dbReference>
<dbReference type="InterPro" id="IPR000719">
    <property type="entry name" value="Prot_kinase_dom"/>
</dbReference>
<dbReference type="InterPro" id="IPR008271">
    <property type="entry name" value="Ser/Thr_kinase_AS"/>
</dbReference>
<feature type="non-terminal residue" evidence="8">
    <location>
        <position position="1"/>
    </location>
</feature>
<evidence type="ECO:0000256" key="3">
    <source>
        <dbReference type="ARBA" id="ARBA00022741"/>
    </source>
</evidence>
<dbReference type="GO" id="GO:0004674">
    <property type="term" value="F:protein serine/threonine kinase activity"/>
    <property type="evidence" value="ECO:0007669"/>
    <property type="project" value="UniProtKB-KW"/>
</dbReference>
<protein>
    <recommendedName>
        <fullName evidence="7">Protein kinase domain-containing protein</fullName>
    </recommendedName>
</protein>
<gene>
    <name evidence="8" type="ORF">H1R20_g11734</name>
</gene>
<dbReference type="Proteomes" id="UP001140091">
    <property type="component" value="Unassembled WGS sequence"/>
</dbReference>
<accession>A0A9W8IYM0</accession>
<name>A0A9W8IYM0_9AGAR</name>
<comment type="caution">
    <text evidence="8">The sequence shown here is derived from an EMBL/GenBank/DDBJ whole genome shotgun (WGS) entry which is preliminary data.</text>
</comment>
<organism evidence="8 9">
    <name type="scientific">Candolleomyces eurysporus</name>
    <dbReference type="NCBI Taxonomy" id="2828524"/>
    <lineage>
        <taxon>Eukaryota</taxon>
        <taxon>Fungi</taxon>
        <taxon>Dikarya</taxon>
        <taxon>Basidiomycota</taxon>
        <taxon>Agaricomycotina</taxon>
        <taxon>Agaricomycetes</taxon>
        <taxon>Agaricomycetidae</taxon>
        <taxon>Agaricales</taxon>
        <taxon>Agaricineae</taxon>
        <taxon>Psathyrellaceae</taxon>
        <taxon>Candolleomyces</taxon>
    </lineage>
</organism>
<keyword evidence="4" id="KW-0418">Kinase</keyword>
<feature type="compositionally biased region" description="Basic and acidic residues" evidence="6">
    <location>
        <begin position="143"/>
        <end position="153"/>
    </location>
</feature>
<dbReference type="PROSITE" id="PS00108">
    <property type="entry name" value="PROTEIN_KINASE_ST"/>
    <property type="match status" value="1"/>
</dbReference>
<dbReference type="GO" id="GO:0005524">
    <property type="term" value="F:ATP binding"/>
    <property type="evidence" value="ECO:0007669"/>
    <property type="project" value="UniProtKB-KW"/>
</dbReference>
<evidence type="ECO:0000313" key="8">
    <source>
        <dbReference type="EMBL" id="KAJ2925306.1"/>
    </source>
</evidence>
<dbReference type="Gene3D" id="1.10.510.10">
    <property type="entry name" value="Transferase(Phosphotransferase) domain 1"/>
    <property type="match status" value="1"/>
</dbReference>
<evidence type="ECO:0000256" key="6">
    <source>
        <dbReference type="SAM" id="MobiDB-lite"/>
    </source>
</evidence>
<dbReference type="SUPFAM" id="SSF56112">
    <property type="entry name" value="Protein kinase-like (PK-like)"/>
    <property type="match status" value="1"/>
</dbReference>
<dbReference type="InterPro" id="IPR011009">
    <property type="entry name" value="Kinase-like_dom_sf"/>
</dbReference>
<feature type="region of interest" description="Disordered" evidence="6">
    <location>
        <begin position="125"/>
        <end position="183"/>
    </location>
</feature>
<dbReference type="CDD" id="cd00180">
    <property type="entry name" value="PKc"/>
    <property type="match status" value="1"/>
</dbReference>
<sequence>MAATLQSIVFASPGLATSDGEVTSRNDCEKTLEEALTERPRVFFPPPPPPAPTDSLYIYGGIDICETLGNTVLADRPRVSSPSPLPTTPKKQLRLPPTSPGKIAAFKRVFLPSLTGKHATVLFQPNADHKPENPSAKIGESQLHPDDGDAHERTPKRRPIVTSSKVLLTAPHPAQPQGDSEPAFRDYTWTAVDSLLSDMPSATDDYPNFKIIWLRKAKHGSGGATSFAQLASTPRFRDGPLVFVKIAFKADEDLLMSSLPELRAHRRLLHSRRPEGKEEEAGAHFIHPLDAFIDERVLEARIYIFDVCQGDLLLVFKDPAAYEVLENFQLWAAQMAAGINYLHSIGVIHRDIKPDNVLIDWRRNLRIADLGLAFVSERREPLDPEEKYAYLFLGTLGYMAPEVQRANPVAYLKNHAADPQERQQEKAIYGLKADYYSLGVLLYELATLQESSIFKPGIMKSFHIERTQAKNTGSRRGYYGFLARQGIGQDKADLFYELLTVNWRRRSGYKRLYSHPFFIDEVTNQPIFDHLSEISMTRPKHRDIRRSLYEQKLDLIPLPVPSDTRHDKALWIDPSSKLFEFLGR</sequence>